<gene>
    <name evidence="1" type="ORF">AVDCRST_MAG19-2504</name>
</gene>
<organism evidence="1">
    <name type="scientific">uncultured Thermomicrobiales bacterium</name>
    <dbReference type="NCBI Taxonomy" id="1645740"/>
    <lineage>
        <taxon>Bacteria</taxon>
        <taxon>Pseudomonadati</taxon>
        <taxon>Thermomicrobiota</taxon>
        <taxon>Thermomicrobia</taxon>
        <taxon>Thermomicrobiales</taxon>
        <taxon>environmental samples</taxon>
    </lineage>
</organism>
<protein>
    <submittedName>
        <fullName evidence="1">Uncharacterized protein</fullName>
    </submittedName>
</protein>
<evidence type="ECO:0000313" key="1">
    <source>
        <dbReference type="EMBL" id="CAA9568534.1"/>
    </source>
</evidence>
<dbReference type="AlphaFoldDB" id="A0A6J4V6T1"/>
<reference evidence="1" key="1">
    <citation type="submission" date="2020-02" db="EMBL/GenBank/DDBJ databases">
        <authorList>
            <person name="Meier V. D."/>
        </authorList>
    </citation>
    <scope>NUCLEOTIDE SEQUENCE</scope>
    <source>
        <strain evidence="1">AVDCRST_MAG19</strain>
    </source>
</reference>
<feature type="non-terminal residue" evidence="1">
    <location>
        <position position="35"/>
    </location>
</feature>
<accession>A0A6J4V6T1</accession>
<name>A0A6J4V6T1_9BACT</name>
<feature type="non-terminal residue" evidence="1">
    <location>
        <position position="1"/>
    </location>
</feature>
<sequence length="35" mass="3895">PPCSAPSVWFSSRSHALCRTRGRSMVTRRLPAEPP</sequence>
<proteinExistence type="predicted"/>
<dbReference type="EMBL" id="CADCWL010000123">
    <property type="protein sequence ID" value="CAA9568534.1"/>
    <property type="molecule type" value="Genomic_DNA"/>
</dbReference>